<feature type="binding site" evidence="10">
    <location>
        <position position="281"/>
    </location>
    <ligand>
        <name>Mn(2+)</name>
        <dbReference type="ChEBI" id="CHEBI:29035"/>
    </ligand>
</feature>
<keyword evidence="4" id="KW-1003">Cell membrane</keyword>
<dbReference type="InterPro" id="IPR050448">
    <property type="entry name" value="OpgB/LTA_synthase_biosynth"/>
</dbReference>
<dbReference type="GO" id="GO:0016740">
    <property type="term" value="F:transferase activity"/>
    <property type="evidence" value="ECO:0007669"/>
    <property type="project" value="UniProtKB-KW"/>
</dbReference>
<evidence type="ECO:0000256" key="9">
    <source>
        <dbReference type="PIRSR" id="PIRSR005091-2"/>
    </source>
</evidence>
<feature type="binding site" evidence="10">
    <location>
        <position position="460"/>
    </location>
    <ligand>
        <name>Mn(2+)</name>
        <dbReference type="ChEBI" id="CHEBI:29035"/>
    </ligand>
</feature>
<feature type="active site" evidence="8">
    <location>
        <position position="281"/>
    </location>
</feature>
<comment type="caution">
    <text evidence="14">The sequence shown here is derived from an EMBL/GenBank/DDBJ whole genome shotgun (WGS) entry which is preliminary data.</text>
</comment>
<feature type="binding site" evidence="9">
    <location>
        <position position="399"/>
    </location>
    <ligand>
        <name>substrate</name>
    </ligand>
</feature>
<keyword evidence="15" id="KW-1185">Reference proteome</keyword>
<evidence type="ECO:0000256" key="12">
    <source>
        <dbReference type="SAM" id="Phobius"/>
    </source>
</evidence>
<dbReference type="CDD" id="cd16015">
    <property type="entry name" value="LTA_synthase"/>
    <property type="match status" value="1"/>
</dbReference>
<evidence type="ECO:0000256" key="10">
    <source>
        <dbReference type="PIRSR" id="PIRSR005091-3"/>
    </source>
</evidence>
<dbReference type="EMBL" id="AZDZ01000022">
    <property type="protein sequence ID" value="KRK78694.1"/>
    <property type="molecule type" value="Genomic_DNA"/>
</dbReference>
<organism evidence="14 15">
    <name type="scientific">Companilactobacillus nodensis DSM 19682 = JCM 14932 = NBRC 107160</name>
    <dbReference type="NCBI Taxonomy" id="1423775"/>
    <lineage>
        <taxon>Bacteria</taxon>
        <taxon>Bacillati</taxon>
        <taxon>Bacillota</taxon>
        <taxon>Bacilli</taxon>
        <taxon>Lactobacillales</taxon>
        <taxon>Lactobacillaceae</taxon>
        <taxon>Companilactobacillus</taxon>
    </lineage>
</organism>
<dbReference type="InterPro" id="IPR000917">
    <property type="entry name" value="Sulfatase_N"/>
</dbReference>
<feature type="domain" description="Sulfatase N-terminal" evidence="13">
    <location>
        <begin position="229"/>
        <end position="527"/>
    </location>
</feature>
<keyword evidence="5 12" id="KW-0812">Transmembrane</keyword>
<dbReference type="Gene3D" id="3.40.720.10">
    <property type="entry name" value="Alkaline Phosphatase, subunit A"/>
    <property type="match status" value="1"/>
</dbReference>
<comment type="similarity">
    <text evidence="3">Belongs to the LTA synthase family.</text>
</comment>
<dbReference type="InterPro" id="IPR017850">
    <property type="entry name" value="Alkaline_phosphatase_core_sf"/>
</dbReference>
<feature type="transmembrane region" description="Helical" evidence="12">
    <location>
        <begin position="20"/>
        <end position="44"/>
    </location>
</feature>
<dbReference type="STRING" id="1423775.FD03_GL002471"/>
<dbReference type="GO" id="GO:0046872">
    <property type="term" value="F:metal ion binding"/>
    <property type="evidence" value="ECO:0007669"/>
    <property type="project" value="UniProtKB-KW"/>
</dbReference>
<evidence type="ECO:0000256" key="11">
    <source>
        <dbReference type="SAM" id="MobiDB-lite"/>
    </source>
</evidence>
<reference evidence="14 15" key="1">
    <citation type="journal article" date="2015" name="Genome Announc.">
        <title>Expanding the biotechnology potential of lactobacilli through comparative genomics of 213 strains and associated genera.</title>
        <authorList>
            <person name="Sun Z."/>
            <person name="Harris H.M."/>
            <person name="McCann A."/>
            <person name="Guo C."/>
            <person name="Argimon S."/>
            <person name="Zhang W."/>
            <person name="Yang X."/>
            <person name="Jeffery I.B."/>
            <person name="Cooney J.C."/>
            <person name="Kagawa T.F."/>
            <person name="Liu W."/>
            <person name="Song Y."/>
            <person name="Salvetti E."/>
            <person name="Wrobel A."/>
            <person name="Rasinkangas P."/>
            <person name="Parkhill J."/>
            <person name="Rea M.C."/>
            <person name="O'Sullivan O."/>
            <person name="Ritari J."/>
            <person name="Douillard F.P."/>
            <person name="Paul Ross R."/>
            <person name="Yang R."/>
            <person name="Briner A.E."/>
            <person name="Felis G.E."/>
            <person name="de Vos W.M."/>
            <person name="Barrangou R."/>
            <person name="Klaenhammer T.R."/>
            <person name="Caufield P.W."/>
            <person name="Cui Y."/>
            <person name="Zhang H."/>
            <person name="O'Toole P.W."/>
        </authorList>
    </citation>
    <scope>NUCLEOTIDE SEQUENCE [LARGE SCALE GENOMIC DNA]</scope>
    <source>
        <strain evidence="14 15">DSM 19682</strain>
    </source>
</reference>
<dbReference type="InterPro" id="IPR012160">
    <property type="entry name" value="LtaS-like"/>
</dbReference>
<evidence type="ECO:0000256" key="7">
    <source>
        <dbReference type="ARBA" id="ARBA00023136"/>
    </source>
</evidence>
<evidence type="ECO:0000256" key="1">
    <source>
        <dbReference type="ARBA" id="ARBA00004651"/>
    </source>
</evidence>
<dbReference type="SUPFAM" id="SSF53649">
    <property type="entry name" value="Alkaline phosphatase-like"/>
    <property type="match status" value="1"/>
</dbReference>
<feature type="binding site" evidence="10">
    <location>
        <position position="461"/>
    </location>
    <ligand>
        <name>Mn(2+)</name>
        <dbReference type="ChEBI" id="CHEBI:29035"/>
    </ligand>
</feature>
<dbReference type="AlphaFoldDB" id="A0A0R1K549"/>
<feature type="transmembrane region" description="Helical" evidence="12">
    <location>
        <begin position="137"/>
        <end position="155"/>
    </location>
</feature>
<evidence type="ECO:0000259" key="13">
    <source>
        <dbReference type="Pfam" id="PF00884"/>
    </source>
</evidence>
<evidence type="ECO:0000256" key="6">
    <source>
        <dbReference type="ARBA" id="ARBA00022989"/>
    </source>
</evidence>
<dbReference type="PANTHER" id="PTHR47371:SF3">
    <property type="entry name" value="PHOSPHOGLYCEROL TRANSFERASE I"/>
    <property type="match status" value="1"/>
</dbReference>
<dbReference type="PATRIC" id="fig|1423775.4.peg.2514"/>
<feature type="transmembrane region" description="Helical" evidence="12">
    <location>
        <begin position="51"/>
        <end position="72"/>
    </location>
</feature>
<dbReference type="Gene3D" id="3.30.1120.170">
    <property type="match status" value="1"/>
</dbReference>
<evidence type="ECO:0000256" key="8">
    <source>
        <dbReference type="PIRSR" id="PIRSR005091-1"/>
    </source>
</evidence>
<gene>
    <name evidence="14" type="ORF">FD03_GL002471</name>
</gene>
<keyword evidence="7 12" id="KW-0472">Membrane</keyword>
<evidence type="ECO:0000256" key="4">
    <source>
        <dbReference type="ARBA" id="ARBA00022475"/>
    </source>
</evidence>
<evidence type="ECO:0000256" key="3">
    <source>
        <dbReference type="ARBA" id="ARBA00009983"/>
    </source>
</evidence>
<feature type="binding site" evidence="10">
    <location>
        <position position="237"/>
    </location>
    <ligand>
        <name>Mn(2+)</name>
        <dbReference type="ChEBI" id="CHEBI:29035"/>
    </ligand>
</feature>
<comment type="subcellular location">
    <subcellularLocation>
        <location evidence="1">Cell membrane</location>
        <topology evidence="1">Multi-pass membrane protein</topology>
    </subcellularLocation>
</comment>
<evidence type="ECO:0000313" key="14">
    <source>
        <dbReference type="EMBL" id="KRK78694.1"/>
    </source>
</evidence>
<evidence type="ECO:0000313" key="15">
    <source>
        <dbReference type="Proteomes" id="UP000051248"/>
    </source>
</evidence>
<dbReference type="PIRSF" id="PIRSF005091">
    <property type="entry name" value="Mmb_sulf_HI1246"/>
    <property type="match status" value="1"/>
</dbReference>
<protein>
    <submittedName>
        <fullName evidence="14">Phosphoglycerol transferase</fullName>
    </submittedName>
</protein>
<comment type="pathway">
    <text evidence="2">Cell wall biogenesis; lipoteichoic acid biosynthesis.</text>
</comment>
<dbReference type="Proteomes" id="UP000051248">
    <property type="component" value="Unassembled WGS sequence"/>
</dbReference>
<accession>A0A0R1K549</accession>
<name>A0A0R1K549_9LACO</name>
<evidence type="ECO:0000256" key="5">
    <source>
        <dbReference type="ARBA" id="ARBA00022692"/>
    </source>
</evidence>
<feature type="region of interest" description="Disordered" evidence="11">
    <location>
        <begin position="651"/>
        <end position="682"/>
    </location>
</feature>
<keyword evidence="6 12" id="KW-1133">Transmembrane helix</keyword>
<dbReference type="eggNOG" id="COG1368">
    <property type="taxonomic scope" value="Bacteria"/>
</dbReference>
<keyword evidence="9" id="KW-0479">Metal-binding</keyword>
<keyword evidence="14" id="KW-0808">Transferase</keyword>
<feature type="compositionally biased region" description="Polar residues" evidence="11">
    <location>
        <begin position="651"/>
        <end position="669"/>
    </location>
</feature>
<sequence>MWIKTVVAYYVDFSLGLNDPLQHIIMIINPIATALILLSIPLYIKRAKISYTIMGLIYLIESIFLYANILYYREFSDFLTSSVILGVGKVSKGLGSSTFSLMQIHDFIYFIDLIILILLFSLKFIKLDSKPLRKLAAVATTSVGILIFSVNLMIAEGNRPQLLSRTFDHAYVVKYLGFNTFLGYDAVKSTMTDQARSTAVGTDMDDVLNYVDGNYAAPNPKYFGKANKKNIIIIHLESFQQFLLGMKINDQEVTPFLNSLYNDNNTISFDNFYHEVGLGRTSDAETMLESGLFGLGSGTFFPTNGPANTFQSAPAILAQKKGYTSAVSHGNVGSFWSRNEVYKNMGYNYFFDQSYYDNSIDNASMKYGMKDKLMLSESVKYLEQLQQPFYTKFITVTNHYPYTLSDQDNSDGFAAPDTTDSSVGNYFVTAHYLDNSLREFFDYLKDSGLYDDSMIVLYGDHYGISADKNKALAPIIGIDPNDFNSYNESQLQKVPFMIHMNGLKGGVNHTYGGEIDVLPTILHLAGVNTKNYIQVGSDLLSKQHKGPVAFRDKNFVTTKYTVVNNSKGPQVYSNETGELINLQDNPELEDKVTNWQEEVNTKLKISDAVNNKDLLRFYTPNGFTPVNPDDDSYNYLNQIQRLIKTRSSLGAGSTSLYSKNDNKSTTHLYNTDAPELNGDRTPIDDWSYVLKNDADN</sequence>
<evidence type="ECO:0000256" key="2">
    <source>
        <dbReference type="ARBA" id="ARBA00004936"/>
    </source>
</evidence>
<dbReference type="GO" id="GO:0005886">
    <property type="term" value="C:plasma membrane"/>
    <property type="evidence" value="ECO:0007669"/>
    <property type="project" value="UniProtKB-SubCell"/>
</dbReference>
<feature type="transmembrane region" description="Helical" evidence="12">
    <location>
        <begin position="107"/>
        <end position="125"/>
    </location>
</feature>
<dbReference type="PANTHER" id="PTHR47371">
    <property type="entry name" value="LIPOTEICHOIC ACID SYNTHASE"/>
    <property type="match status" value="1"/>
</dbReference>
<proteinExistence type="inferred from homology"/>
<keyword evidence="9" id="KW-0464">Manganese</keyword>
<dbReference type="Pfam" id="PF00884">
    <property type="entry name" value="Sulfatase"/>
    <property type="match status" value="1"/>
</dbReference>